<evidence type="ECO:0000256" key="1">
    <source>
        <dbReference type="ARBA" id="ARBA00022574"/>
    </source>
</evidence>
<dbReference type="InterPro" id="IPR052254">
    <property type="entry name" value="CUL4-DDB1_E3_ligase_receptor"/>
</dbReference>
<evidence type="ECO:0000256" key="2">
    <source>
        <dbReference type="ARBA" id="ARBA00022737"/>
    </source>
</evidence>
<dbReference type="SMART" id="SM00320">
    <property type="entry name" value="WD40"/>
    <property type="match status" value="3"/>
</dbReference>
<proteinExistence type="predicted"/>
<dbReference type="InterPro" id="IPR036322">
    <property type="entry name" value="WD40_repeat_dom_sf"/>
</dbReference>
<dbReference type="PANTHER" id="PTHR44472:SF1">
    <property type="entry name" value="DDB1 AND CUL4 ASSOCIATED FACTOR 4"/>
    <property type="match status" value="1"/>
</dbReference>
<dbReference type="AlphaFoldDB" id="A0A7S3JRL7"/>
<dbReference type="PANTHER" id="PTHR44472">
    <property type="entry name" value="DDB1- AND CUL4-ASSOCIATED FACTOR 4-RELATED"/>
    <property type="match status" value="1"/>
</dbReference>
<gene>
    <name evidence="3" type="ORF">ALAG00032_LOCUS1411</name>
</gene>
<dbReference type="InterPro" id="IPR015943">
    <property type="entry name" value="WD40/YVTN_repeat-like_dom_sf"/>
</dbReference>
<keyword evidence="2" id="KW-0677">Repeat</keyword>
<keyword evidence="1" id="KW-0853">WD repeat</keyword>
<dbReference type="SUPFAM" id="SSF50978">
    <property type="entry name" value="WD40 repeat-like"/>
    <property type="match status" value="1"/>
</dbReference>
<dbReference type="InterPro" id="IPR001680">
    <property type="entry name" value="WD40_rpt"/>
</dbReference>
<protein>
    <submittedName>
        <fullName evidence="3">Uncharacterized protein</fullName>
    </submittedName>
</protein>
<evidence type="ECO:0000313" key="3">
    <source>
        <dbReference type="EMBL" id="CAE0360681.1"/>
    </source>
</evidence>
<accession>A0A7S3JRL7</accession>
<dbReference type="GO" id="GO:0080008">
    <property type="term" value="C:Cul4-RING E3 ubiquitin ligase complex"/>
    <property type="evidence" value="ECO:0007669"/>
    <property type="project" value="TreeGrafter"/>
</dbReference>
<reference evidence="3" key="1">
    <citation type="submission" date="2021-01" db="EMBL/GenBank/DDBJ databases">
        <authorList>
            <person name="Corre E."/>
            <person name="Pelletier E."/>
            <person name="Niang G."/>
            <person name="Scheremetjew M."/>
            <person name="Finn R."/>
            <person name="Kale V."/>
            <person name="Holt S."/>
            <person name="Cochrane G."/>
            <person name="Meng A."/>
            <person name="Brown T."/>
            <person name="Cohen L."/>
        </authorList>
    </citation>
    <scope>NUCLEOTIDE SEQUENCE</scope>
    <source>
        <strain evidence="3">CCMP1510</strain>
    </source>
</reference>
<organism evidence="3">
    <name type="scientific">Aureoumbra lagunensis</name>
    <dbReference type="NCBI Taxonomy" id="44058"/>
    <lineage>
        <taxon>Eukaryota</taxon>
        <taxon>Sar</taxon>
        <taxon>Stramenopiles</taxon>
        <taxon>Ochrophyta</taxon>
        <taxon>Pelagophyceae</taxon>
        <taxon>Pelagomonadales</taxon>
        <taxon>Aureoumbra</taxon>
    </lineage>
</organism>
<name>A0A7S3JRL7_9STRA</name>
<sequence>MKKRRHDVNETSSKVEDALVRMRARRDAEKKEESSGHVHQVLNGFEWDAERRRYFPTKTERRRERPVVLKKSQGRKETCRRCTIYKLVQNRSVGDFVSKQIIEDVVASNNLQVMTNDQRQSRVCATAMSPQGKVVVSRYGVGCFTLDNEHSERLGTYRHATCLTYLENGTLCIGDSGNREHCGSVQLVQNHVIAQYPVNKRSVWCLDVLDCVLAAGGTHGFELFDLETGSAIRAFYSAKSSDCLTLSLSYSLCCTGSRDGSVAIWDRRTSSLRSITRLPRAVDHLQFLDDGYTLILADRGSTIQRRDLRSQKQGNIISLKGHFPANGAVASKFFANTTFCLAGGGDSAIRLWRWNSSDRHNFPIATSPIGQLVDPGALLAVLPPRLTDCTDHATSLDSFFCRPLQFISRNLGLLHTISI</sequence>
<dbReference type="EMBL" id="HBIJ01002013">
    <property type="protein sequence ID" value="CAE0360681.1"/>
    <property type="molecule type" value="Transcribed_RNA"/>
</dbReference>
<dbReference type="Gene3D" id="2.130.10.10">
    <property type="entry name" value="YVTN repeat-like/Quinoprotein amine dehydrogenase"/>
    <property type="match status" value="1"/>
</dbReference>